<dbReference type="InterPro" id="IPR036259">
    <property type="entry name" value="MFS_trans_sf"/>
</dbReference>
<name>A0AAD6C3C9_9EURO</name>
<dbReference type="GO" id="GO:0005351">
    <property type="term" value="F:carbohydrate:proton symporter activity"/>
    <property type="evidence" value="ECO:0007669"/>
    <property type="project" value="TreeGrafter"/>
</dbReference>
<feature type="transmembrane region" description="Helical" evidence="9">
    <location>
        <begin position="447"/>
        <end position="468"/>
    </location>
</feature>
<dbReference type="InterPro" id="IPR005828">
    <property type="entry name" value="MFS_sugar_transport-like"/>
</dbReference>
<evidence type="ECO:0000259" key="10">
    <source>
        <dbReference type="PROSITE" id="PS50850"/>
    </source>
</evidence>
<dbReference type="PANTHER" id="PTHR48022:SF70">
    <property type="entry name" value="MONOSACCHARIDE TRANSPORTER, PUTATIVE (AFU_ORTHOLOGUE AFUA_5G14540)-RELATED"/>
    <property type="match status" value="1"/>
</dbReference>
<dbReference type="AlphaFoldDB" id="A0AAD6C3C9"/>
<evidence type="ECO:0000256" key="9">
    <source>
        <dbReference type="SAM" id="Phobius"/>
    </source>
</evidence>
<feature type="transmembrane region" description="Helical" evidence="9">
    <location>
        <begin position="127"/>
        <end position="146"/>
    </location>
</feature>
<dbReference type="PROSITE" id="PS50850">
    <property type="entry name" value="MFS"/>
    <property type="match status" value="1"/>
</dbReference>
<dbReference type="FunFam" id="1.20.1250.20:FF:000134">
    <property type="entry name" value="MFS sugar transporter protein"/>
    <property type="match status" value="1"/>
</dbReference>
<keyword evidence="3 7" id="KW-0813">Transport</keyword>
<dbReference type="EMBL" id="JAPVEA010000007">
    <property type="protein sequence ID" value="KAJ5444709.1"/>
    <property type="molecule type" value="Genomic_DNA"/>
</dbReference>
<evidence type="ECO:0000313" key="12">
    <source>
        <dbReference type="Proteomes" id="UP001213681"/>
    </source>
</evidence>
<evidence type="ECO:0000256" key="7">
    <source>
        <dbReference type="RuleBase" id="RU003346"/>
    </source>
</evidence>
<evidence type="ECO:0000256" key="8">
    <source>
        <dbReference type="SAM" id="MobiDB-lite"/>
    </source>
</evidence>
<dbReference type="Pfam" id="PF00083">
    <property type="entry name" value="Sugar_tr"/>
    <property type="match status" value="1"/>
</dbReference>
<dbReference type="SUPFAM" id="SSF103473">
    <property type="entry name" value="MFS general substrate transporter"/>
    <property type="match status" value="1"/>
</dbReference>
<feature type="transmembrane region" description="Helical" evidence="9">
    <location>
        <begin position="378"/>
        <end position="399"/>
    </location>
</feature>
<reference evidence="11" key="2">
    <citation type="journal article" date="2023" name="IMA Fungus">
        <title>Comparative genomic study of the Penicillium genus elucidates a diverse pangenome and 15 lateral gene transfer events.</title>
        <authorList>
            <person name="Petersen C."/>
            <person name="Sorensen T."/>
            <person name="Nielsen M.R."/>
            <person name="Sondergaard T.E."/>
            <person name="Sorensen J.L."/>
            <person name="Fitzpatrick D.A."/>
            <person name="Frisvad J.C."/>
            <person name="Nielsen K.L."/>
        </authorList>
    </citation>
    <scope>NUCLEOTIDE SEQUENCE</scope>
    <source>
        <strain evidence="11">IBT 16125</strain>
    </source>
</reference>
<proteinExistence type="inferred from homology"/>
<feature type="transmembrane region" description="Helical" evidence="9">
    <location>
        <begin position="219"/>
        <end position="238"/>
    </location>
</feature>
<evidence type="ECO:0000256" key="1">
    <source>
        <dbReference type="ARBA" id="ARBA00004141"/>
    </source>
</evidence>
<accession>A0AAD6C3C9</accession>
<dbReference type="InterPro" id="IPR003663">
    <property type="entry name" value="Sugar/inositol_transpt"/>
</dbReference>
<evidence type="ECO:0000256" key="5">
    <source>
        <dbReference type="ARBA" id="ARBA00022989"/>
    </source>
</evidence>
<dbReference type="NCBIfam" id="TIGR00879">
    <property type="entry name" value="SP"/>
    <property type="match status" value="1"/>
</dbReference>
<evidence type="ECO:0000256" key="2">
    <source>
        <dbReference type="ARBA" id="ARBA00010992"/>
    </source>
</evidence>
<keyword evidence="6 9" id="KW-0472">Membrane</keyword>
<dbReference type="GO" id="GO:0016020">
    <property type="term" value="C:membrane"/>
    <property type="evidence" value="ECO:0007669"/>
    <property type="project" value="UniProtKB-SubCell"/>
</dbReference>
<feature type="transmembrane region" description="Helical" evidence="9">
    <location>
        <begin position="405"/>
        <end position="426"/>
    </location>
</feature>
<dbReference type="InterPro" id="IPR050360">
    <property type="entry name" value="MFS_Sugar_Transporters"/>
</dbReference>
<evidence type="ECO:0000256" key="4">
    <source>
        <dbReference type="ARBA" id="ARBA00022692"/>
    </source>
</evidence>
<protein>
    <recommendedName>
        <fullName evidence="10">Major facilitator superfamily (MFS) profile domain-containing protein</fullName>
    </recommendedName>
</protein>
<comment type="caution">
    <text evidence="11">The sequence shown here is derived from an EMBL/GenBank/DDBJ whole genome shotgun (WGS) entry which is preliminary data.</text>
</comment>
<gene>
    <name evidence="11" type="ORF">N7458_008581</name>
</gene>
<dbReference type="RefSeq" id="XP_056764789.1">
    <property type="nucleotide sequence ID" value="XM_056911963.1"/>
</dbReference>
<evidence type="ECO:0000313" key="11">
    <source>
        <dbReference type="EMBL" id="KAJ5444709.1"/>
    </source>
</evidence>
<reference evidence="11" key="1">
    <citation type="submission" date="2022-12" db="EMBL/GenBank/DDBJ databases">
        <authorList>
            <person name="Petersen C."/>
        </authorList>
    </citation>
    <scope>NUCLEOTIDE SEQUENCE</scope>
    <source>
        <strain evidence="11">IBT 16125</strain>
    </source>
</reference>
<feature type="domain" description="Major facilitator superfamily (MFS) profile" evidence="10">
    <location>
        <begin position="57"/>
        <end position="501"/>
    </location>
</feature>
<feature type="transmembrane region" description="Helical" evidence="9">
    <location>
        <begin position="344"/>
        <end position="366"/>
    </location>
</feature>
<feature type="transmembrane region" description="Helical" evidence="9">
    <location>
        <begin position="152"/>
        <end position="174"/>
    </location>
</feature>
<feature type="transmembrane region" description="Helical" evidence="9">
    <location>
        <begin position="98"/>
        <end position="118"/>
    </location>
</feature>
<dbReference type="InterPro" id="IPR020846">
    <property type="entry name" value="MFS_dom"/>
</dbReference>
<comment type="similarity">
    <text evidence="2 7">Belongs to the major facilitator superfamily. Sugar transporter (TC 2.A.1.1) family.</text>
</comment>
<feature type="transmembrane region" description="Helical" evidence="9">
    <location>
        <begin position="54"/>
        <end position="78"/>
    </location>
</feature>
<feature type="transmembrane region" description="Helical" evidence="9">
    <location>
        <begin position="186"/>
        <end position="207"/>
    </location>
</feature>
<dbReference type="GeneID" id="81602206"/>
<keyword evidence="5 9" id="KW-1133">Transmembrane helix</keyword>
<evidence type="ECO:0000256" key="6">
    <source>
        <dbReference type="ARBA" id="ARBA00023136"/>
    </source>
</evidence>
<organism evidence="11 12">
    <name type="scientific">Penicillium daleae</name>
    <dbReference type="NCBI Taxonomy" id="63821"/>
    <lineage>
        <taxon>Eukaryota</taxon>
        <taxon>Fungi</taxon>
        <taxon>Dikarya</taxon>
        <taxon>Ascomycota</taxon>
        <taxon>Pezizomycotina</taxon>
        <taxon>Eurotiomycetes</taxon>
        <taxon>Eurotiomycetidae</taxon>
        <taxon>Eurotiales</taxon>
        <taxon>Aspergillaceae</taxon>
        <taxon>Penicillium</taxon>
    </lineage>
</organism>
<dbReference type="Gene3D" id="1.20.1250.20">
    <property type="entry name" value="MFS general substrate transporter like domains"/>
    <property type="match status" value="1"/>
</dbReference>
<keyword evidence="4 9" id="KW-0812">Transmembrane</keyword>
<feature type="transmembrane region" description="Helical" evidence="9">
    <location>
        <begin position="307"/>
        <end position="324"/>
    </location>
</feature>
<evidence type="ECO:0000256" key="3">
    <source>
        <dbReference type="ARBA" id="ARBA00022448"/>
    </source>
</evidence>
<dbReference type="Proteomes" id="UP001213681">
    <property type="component" value="Unassembled WGS sequence"/>
</dbReference>
<dbReference type="PANTHER" id="PTHR48022">
    <property type="entry name" value="PLASTIDIC GLUCOSE TRANSPORTER 4"/>
    <property type="match status" value="1"/>
</dbReference>
<feature type="transmembrane region" description="Helical" evidence="9">
    <location>
        <begin position="474"/>
        <end position="495"/>
    </location>
</feature>
<sequence>MTDTAKSETHAHSTHDESAIDEKYDPSAQPHAIEATFDAIGGAPSPWGRGHLQLYGACALIYLCSTMNGFDGSLMGSINVLPEYQAYYNLGSSGSSTTGLVFSIFNIGQMSGALFVWVNDIFGRKRTLAVSAFGVCCSAVFTALAPTLPSFIAARFLLSFCSTICCVAAPMLLVEIAPPLHRATVAGIYNTLYYMGSIIATFTMYGANIHLTGNLKWRLPLWLQILCPGLACLGSFLLPESPRWQIAQGKYEEARRFIIKHHANGDANHPIVAIEMQEIEDSLVEVQSRSVFACFDLRSLFKSRARLYRVMLVVAMGWFGQFSGNNVASYYLPIMVQNVGITSTNMVLLLNAIYAVTGWVAATIGARLHDIVGRRKMLMGSCLGMSVTLAIVAGTAASYEHTGSVPSSSASIAFIFIFGVVFAVAFTPMQPIYPAEVLANDMRSNGMMVFQITAGCASFVNTFAAPIAMKNIKYWFYVFFVFWDIFEFAFIYLFFVETKGRTLEELDAVFEARNPREASTQKLGTRRD</sequence>
<comment type="subcellular location">
    <subcellularLocation>
        <location evidence="1">Membrane</location>
        <topology evidence="1">Multi-pass membrane protein</topology>
    </subcellularLocation>
</comment>
<feature type="region of interest" description="Disordered" evidence="8">
    <location>
        <begin position="1"/>
        <end position="22"/>
    </location>
</feature>
<keyword evidence="12" id="KW-1185">Reference proteome</keyword>